<evidence type="ECO:0000313" key="1">
    <source>
        <dbReference type="EMBL" id="KAJ7782293.1"/>
    </source>
</evidence>
<evidence type="ECO:0000313" key="2">
    <source>
        <dbReference type="Proteomes" id="UP001215280"/>
    </source>
</evidence>
<protein>
    <recommendedName>
        <fullName evidence="3">Helitron helicase-like domain-containing protein</fullName>
    </recommendedName>
</protein>
<comment type="caution">
    <text evidence="1">The sequence shown here is derived from an EMBL/GenBank/DDBJ whole genome shotgun (WGS) entry which is preliminary data.</text>
</comment>
<proteinExistence type="predicted"/>
<gene>
    <name evidence="1" type="ORF">DFH07DRAFT_728173</name>
</gene>
<organism evidence="1 2">
    <name type="scientific">Mycena maculata</name>
    <dbReference type="NCBI Taxonomy" id="230809"/>
    <lineage>
        <taxon>Eukaryota</taxon>
        <taxon>Fungi</taxon>
        <taxon>Dikarya</taxon>
        <taxon>Basidiomycota</taxon>
        <taxon>Agaricomycotina</taxon>
        <taxon>Agaricomycetes</taxon>
        <taxon>Agaricomycetidae</taxon>
        <taxon>Agaricales</taxon>
        <taxon>Marasmiineae</taxon>
        <taxon>Mycenaceae</taxon>
        <taxon>Mycena</taxon>
    </lineage>
</organism>
<keyword evidence="2" id="KW-1185">Reference proteome</keyword>
<name>A0AAD7KBK3_9AGAR</name>
<dbReference type="AlphaFoldDB" id="A0AAD7KBK3"/>
<evidence type="ECO:0008006" key="3">
    <source>
        <dbReference type="Google" id="ProtNLM"/>
    </source>
</evidence>
<sequence>MAARRAYEEPHNLGRMDVVCIHCGALHWRDEATGKPKDGFPAFGSCCNHGKVALLELPEPPPQLKQLLVAADTQATEFHSHITQYNAALAFTSLGVNNDKAINQQGQSGWVFQIQGYLYHLSGALTAPEGRAPSYSQLYIFDPAIAFRQRMHRNSDLRGDTMQTLQDMLLQLHPYTAKYRQAYEILADQDAEIQDVAVHLRVMSGQDKHRYNLPTADKVAFVLPGNGEGGLDGCPRVPEGWAPLSRISDRHPTYATLYYVLLFPRGEHGWYEDLRLNDPSRANPGRLTQSRYYAYRIFPRATKF</sequence>
<accession>A0AAD7KBK3</accession>
<dbReference type="Proteomes" id="UP001215280">
    <property type="component" value="Unassembled WGS sequence"/>
</dbReference>
<reference evidence="1" key="1">
    <citation type="submission" date="2023-03" db="EMBL/GenBank/DDBJ databases">
        <title>Massive genome expansion in bonnet fungi (Mycena s.s.) driven by repeated elements and novel gene families across ecological guilds.</title>
        <authorList>
            <consortium name="Lawrence Berkeley National Laboratory"/>
            <person name="Harder C.B."/>
            <person name="Miyauchi S."/>
            <person name="Viragh M."/>
            <person name="Kuo A."/>
            <person name="Thoen E."/>
            <person name="Andreopoulos B."/>
            <person name="Lu D."/>
            <person name="Skrede I."/>
            <person name="Drula E."/>
            <person name="Henrissat B."/>
            <person name="Morin E."/>
            <person name="Kohler A."/>
            <person name="Barry K."/>
            <person name="LaButti K."/>
            <person name="Morin E."/>
            <person name="Salamov A."/>
            <person name="Lipzen A."/>
            <person name="Mereny Z."/>
            <person name="Hegedus B."/>
            <person name="Baldrian P."/>
            <person name="Stursova M."/>
            <person name="Weitz H."/>
            <person name="Taylor A."/>
            <person name="Grigoriev I.V."/>
            <person name="Nagy L.G."/>
            <person name="Martin F."/>
            <person name="Kauserud H."/>
        </authorList>
    </citation>
    <scope>NUCLEOTIDE SEQUENCE</scope>
    <source>
        <strain evidence="1">CBHHK188m</strain>
    </source>
</reference>
<dbReference type="PANTHER" id="PTHR45786">
    <property type="entry name" value="DNA BINDING PROTEIN-LIKE"/>
    <property type="match status" value="1"/>
</dbReference>
<dbReference type="PANTHER" id="PTHR45786:SF74">
    <property type="entry name" value="ATP-DEPENDENT DNA HELICASE"/>
    <property type="match status" value="1"/>
</dbReference>
<dbReference type="EMBL" id="JARJLG010000003">
    <property type="protein sequence ID" value="KAJ7782293.1"/>
    <property type="molecule type" value="Genomic_DNA"/>
</dbReference>